<protein>
    <recommendedName>
        <fullName evidence="11">Cadherin domain-containing protein</fullName>
    </recommendedName>
</protein>
<dbReference type="SMART" id="SM00112">
    <property type="entry name" value="CA"/>
    <property type="match status" value="6"/>
</dbReference>
<evidence type="ECO:0000256" key="4">
    <source>
        <dbReference type="ARBA" id="ARBA00022837"/>
    </source>
</evidence>
<dbReference type="InterPro" id="IPR002126">
    <property type="entry name" value="Cadherin-like_dom"/>
</dbReference>
<dbReference type="Proteomes" id="UP000822476">
    <property type="component" value="Unassembled WGS sequence"/>
</dbReference>
<dbReference type="InterPro" id="IPR015919">
    <property type="entry name" value="Cadherin-like_sf"/>
</dbReference>
<proteinExistence type="predicted"/>
<evidence type="ECO:0000259" key="11">
    <source>
        <dbReference type="PROSITE" id="PS50268"/>
    </source>
</evidence>
<evidence type="ECO:0000256" key="6">
    <source>
        <dbReference type="ARBA" id="ARBA00023136"/>
    </source>
</evidence>
<dbReference type="FunFam" id="2.60.40.60:FF:000092">
    <property type="entry name" value="Protocadherin 8"/>
    <property type="match status" value="2"/>
</dbReference>
<feature type="domain" description="Cadherin" evidence="11">
    <location>
        <begin position="166"/>
        <end position="293"/>
    </location>
</feature>
<dbReference type="InterPro" id="IPR050174">
    <property type="entry name" value="Protocadherin/Cadherin-CA"/>
</dbReference>
<feature type="domain" description="Cadherin" evidence="11">
    <location>
        <begin position="666"/>
        <end position="784"/>
    </location>
</feature>
<comment type="subcellular location">
    <subcellularLocation>
        <location evidence="1">Membrane</location>
        <topology evidence="1">Single-pass membrane protein</topology>
    </subcellularLocation>
</comment>
<dbReference type="CDD" id="cd11304">
    <property type="entry name" value="Cadherin_repeat"/>
    <property type="match status" value="7"/>
</dbReference>
<evidence type="ECO:0000256" key="3">
    <source>
        <dbReference type="ARBA" id="ARBA00022737"/>
    </source>
</evidence>
<dbReference type="PANTHER" id="PTHR24028:SF146">
    <property type="entry name" value="CADHERIN 96CB, ISOFORM D-RELATED"/>
    <property type="match status" value="1"/>
</dbReference>
<accession>A0A8S9Z7H6</accession>
<dbReference type="SUPFAM" id="SSF49313">
    <property type="entry name" value="Cadherin-like"/>
    <property type="match status" value="6"/>
</dbReference>
<feature type="domain" description="Cadherin" evidence="11">
    <location>
        <begin position="76"/>
        <end position="147"/>
    </location>
</feature>
<keyword evidence="3" id="KW-0677">Repeat</keyword>
<evidence type="ECO:0000256" key="8">
    <source>
        <dbReference type="PROSITE-ProRule" id="PRU00043"/>
    </source>
</evidence>
<evidence type="ECO:0000256" key="2">
    <source>
        <dbReference type="ARBA" id="ARBA00022692"/>
    </source>
</evidence>
<sequence length="1330" mass="146964">MFTTCSHVLLFGNLLIHSAVLATSNQMREFDNLQSATSHSQHRVQFHLSDNTGANHLVGNIFHGTRLKSTFLRSMLNPDTFFRLTTQGDLLTRDTLDRDEICTRLDCCDVDFCRIVIEAYLFDTRPMPTTIQIQVFLADENDNAPVFPNLPAKENRGKQMIHGTEDLTAWELTIPESATVNSRHTLPAATDRDSPRFGIHRYSLYTADSTRSSMSRIPSVDLSPFSLIPQVRSLTSTSPLSAPEIQLDRSLDREFKSVYDLYLVAEDAGQPALSATLLIRVNVEDANDNPPRFTNLSSLDAVITVPESIAVGSTIHQFSFHDDDKGANAEVLLSIDWSASFPTLNQSVIKRLSSKYSLNPKSGDLRVVQPLDYENDLERRLVLVVRAVDQGSPKLTASTSVTISVTDVNDNSPQVEILEVDTMSKNTDKDAPAVPAALSENNAEPHLLKLISVTDADSVSSGKIHCELADPHQTDFQLTAYSATMYGLLNLRAFDYEREASRTGHMTVRVECVDEAEPRRTSQQWVQIPLIDVNDNWPQFSQANYQLHVAEDVEIDTEVGHVDATDADSGLSGKVTYELSSDNRKLLSYVRIDPRTGTIYTTAKLDRELLDTMDFHLTAMDGGELLPFQSTLKEINTMERKMSNVKTNTTGLRIVISDVNDNAPIYTGPTEIHLMENVIVGTEILPALEFTDPDLGSNGTVRVTIIDSSAFNTDLVRPSGNWRSFPVGITNSTSLVTNSEIDREKQAKMILSILATDQGNAIQMSTTVSLTVFIDDMNDNYPQLLYPRNASLLSGTVTSSEWSNQISTIPADTPANTLIVTIHGKDVDADENGTVTYHLIREFKEARLQSWNKLPHQDVTQSEHDEDLAEVGLPNGYAYFYVDHIHGHLKTHWGRPDAGTSMEINPIETTQNESDWDKKSLEFKSTDPPKPGLYVLYVELRDGGKPPLVTNAHFYVNISEPIGISFWLGLFTTTNMSNTIILILITVCSLALIISLTAAIFWVRFRKDSHEPGSNSHRNHSGGYVGPTVICQDSVPNGYFYPTRYPALGSPLNSSTLEYDHGFDSQDGTLLCEKERVLSSNFTDTNFDYCSNGTFTRGRHCGTLLPMGLPSDSTFDYDIEKPMSTSPVSFVDGVHLMPVSCSDADPRFYHRTIPSSANAEWLAAAVDQIPVDSIFAYSTDPNYTNGLNHFDYVTGGPGAQVTNSSTGGSDSGVDSGAGVVCSTIAFPVVTSSPIVTNGLRRKRMQTGTTQAATHQPVMLVHSTLPRMPLNNSHMFTMPNVNSTQLTSQENGIQANTELKGRCELKNNQLMEKWTTQSVIPSTNETQLVSR</sequence>
<dbReference type="PRINTS" id="PR00205">
    <property type="entry name" value="CADHERIN"/>
</dbReference>
<evidence type="ECO:0000256" key="7">
    <source>
        <dbReference type="ARBA" id="ARBA00023180"/>
    </source>
</evidence>
<dbReference type="GO" id="GO:0005509">
    <property type="term" value="F:calcium ion binding"/>
    <property type="evidence" value="ECO:0007669"/>
    <property type="project" value="UniProtKB-UniRule"/>
</dbReference>
<evidence type="ECO:0000256" key="9">
    <source>
        <dbReference type="SAM" id="Phobius"/>
    </source>
</evidence>
<feature type="transmembrane region" description="Helical" evidence="9">
    <location>
        <begin position="980"/>
        <end position="1003"/>
    </location>
</feature>
<keyword evidence="13" id="KW-1185">Reference proteome</keyword>
<dbReference type="PANTHER" id="PTHR24028">
    <property type="entry name" value="CADHERIN-87A"/>
    <property type="match status" value="1"/>
</dbReference>
<dbReference type="InterPro" id="IPR020894">
    <property type="entry name" value="Cadherin_CS"/>
</dbReference>
<dbReference type="OrthoDB" id="6242979at2759"/>
<keyword evidence="2 9" id="KW-0812">Transmembrane</keyword>
<feature type="domain" description="Cadherin" evidence="11">
    <location>
        <begin position="297"/>
        <end position="415"/>
    </location>
</feature>
<feature type="domain" description="Cadherin" evidence="11">
    <location>
        <begin position="541"/>
        <end position="666"/>
    </location>
</feature>
<comment type="caution">
    <text evidence="12">The sequence shown here is derived from an EMBL/GenBank/DDBJ whole genome shotgun (WGS) entry which is preliminary data.</text>
</comment>
<name>A0A8S9Z7H6_9TREM</name>
<dbReference type="GO" id="GO:0005886">
    <property type="term" value="C:plasma membrane"/>
    <property type="evidence" value="ECO:0007669"/>
    <property type="project" value="InterPro"/>
</dbReference>
<organism evidence="12 13">
    <name type="scientific">Paragonimus skrjabini miyazakii</name>
    <dbReference type="NCBI Taxonomy" id="59628"/>
    <lineage>
        <taxon>Eukaryota</taxon>
        <taxon>Metazoa</taxon>
        <taxon>Spiralia</taxon>
        <taxon>Lophotrochozoa</taxon>
        <taxon>Platyhelminthes</taxon>
        <taxon>Trematoda</taxon>
        <taxon>Digenea</taxon>
        <taxon>Plagiorchiida</taxon>
        <taxon>Troglotremata</taxon>
        <taxon>Troglotrematidae</taxon>
        <taxon>Paragonimus</taxon>
    </lineage>
</organism>
<keyword evidence="7" id="KW-0325">Glycoprotein</keyword>
<keyword evidence="10" id="KW-0732">Signal</keyword>
<feature type="domain" description="Cadherin" evidence="11">
    <location>
        <begin position="430"/>
        <end position="540"/>
    </location>
</feature>
<dbReference type="GO" id="GO:0007156">
    <property type="term" value="P:homophilic cell adhesion via plasma membrane adhesion molecules"/>
    <property type="evidence" value="ECO:0007669"/>
    <property type="project" value="InterPro"/>
</dbReference>
<evidence type="ECO:0000313" key="12">
    <source>
        <dbReference type="EMBL" id="KAF7262604.1"/>
    </source>
</evidence>
<evidence type="ECO:0000256" key="1">
    <source>
        <dbReference type="ARBA" id="ARBA00004167"/>
    </source>
</evidence>
<reference evidence="12" key="1">
    <citation type="submission" date="2019-07" db="EMBL/GenBank/DDBJ databases">
        <title>Annotation for the trematode Paragonimus miyazaki's.</title>
        <authorList>
            <person name="Choi Y.-J."/>
        </authorList>
    </citation>
    <scope>NUCLEOTIDE SEQUENCE</scope>
    <source>
        <strain evidence="12">Japan</strain>
    </source>
</reference>
<feature type="chain" id="PRO_5035852299" description="Cadherin domain-containing protein" evidence="10">
    <location>
        <begin position="23"/>
        <end position="1330"/>
    </location>
</feature>
<dbReference type="PROSITE" id="PS00232">
    <property type="entry name" value="CADHERIN_1"/>
    <property type="match status" value="4"/>
</dbReference>
<dbReference type="PROSITE" id="PS50268">
    <property type="entry name" value="CADHERIN_2"/>
    <property type="match status" value="6"/>
</dbReference>
<evidence type="ECO:0000256" key="10">
    <source>
        <dbReference type="SAM" id="SignalP"/>
    </source>
</evidence>
<feature type="signal peptide" evidence="10">
    <location>
        <begin position="1"/>
        <end position="22"/>
    </location>
</feature>
<keyword evidence="4 8" id="KW-0106">Calcium</keyword>
<dbReference type="EMBL" id="JTDE01000024">
    <property type="protein sequence ID" value="KAF7262604.1"/>
    <property type="molecule type" value="Genomic_DNA"/>
</dbReference>
<keyword evidence="5 9" id="KW-1133">Transmembrane helix</keyword>
<evidence type="ECO:0000256" key="5">
    <source>
        <dbReference type="ARBA" id="ARBA00022989"/>
    </source>
</evidence>
<dbReference type="Pfam" id="PF00028">
    <property type="entry name" value="Cadherin"/>
    <property type="match status" value="3"/>
</dbReference>
<gene>
    <name evidence="12" type="ORF">EG68_00135</name>
</gene>
<dbReference type="Gene3D" id="2.60.40.60">
    <property type="entry name" value="Cadherins"/>
    <property type="match status" value="7"/>
</dbReference>
<keyword evidence="6 9" id="KW-0472">Membrane</keyword>
<evidence type="ECO:0000313" key="13">
    <source>
        <dbReference type="Proteomes" id="UP000822476"/>
    </source>
</evidence>